<dbReference type="SMART" id="SM00044">
    <property type="entry name" value="CYCc"/>
    <property type="match status" value="1"/>
</dbReference>
<dbReference type="RefSeq" id="WP_281454546.1">
    <property type="nucleotide sequence ID" value="NZ_JASAOF010000002.1"/>
</dbReference>
<dbReference type="PANTHER" id="PTHR32089:SF112">
    <property type="entry name" value="LYSOZYME-LIKE PROTEIN-RELATED"/>
    <property type="match status" value="1"/>
</dbReference>
<dbReference type="EMBL" id="JASAOF010000002">
    <property type="protein sequence ID" value="MDI2028181.1"/>
    <property type="molecule type" value="Genomic_DNA"/>
</dbReference>
<accession>A0ABT6PL13</accession>
<keyword evidence="5" id="KW-0472">Membrane</keyword>
<evidence type="ECO:0000256" key="1">
    <source>
        <dbReference type="ARBA" id="ARBA00022692"/>
    </source>
</evidence>
<name>A0ABT6PL13_9PSEU</name>
<keyword evidence="9" id="KW-1185">Reference proteome</keyword>
<dbReference type="Proteomes" id="UP001237595">
    <property type="component" value="Unassembled WGS sequence"/>
</dbReference>
<evidence type="ECO:0000313" key="9">
    <source>
        <dbReference type="Proteomes" id="UP001237595"/>
    </source>
</evidence>
<feature type="coiled-coil region" evidence="3">
    <location>
        <begin position="501"/>
        <end position="528"/>
    </location>
</feature>
<dbReference type="Gene3D" id="3.30.70.1230">
    <property type="entry name" value="Nucleotide cyclase"/>
    <property type="match status" value="1"/>
</dbReference>
<dbReference type="InterPro" id="IPR001054">
    <property type="entry name" value="A/G_cyclase"/>
</dbReference>
<dbReference type="Gene3D" id="3.30.450.20">
    <property type="entry name" value="PAS domain"/>
    <property type="match status" value="1"/>
</dbReference>
<dbReference type="InterPro" id="IPR003660">
    <property type="entry name" value="HAMP_dom"/>
</dbReference>
<feature type="transmembrane region" description="Helical" evidence="5">
    <location>
        <begin position="441"/>
        <end position="460"/>
    </location>
</feature>
<evidence type="ECO:0000256" key="5">
    <source>
        <dbReference type="SAM" id="Phobius"/>
    </source>
</evidence>
<protein>
    <submittedName>
        <fullName evidence="8">HAMP domain-containing protein</fullName>
    </submittedName>
</protein>
<feature type="domain" description="HAMP" evidence="7">
    <location>
        <begin position="461"/>
        <end position="513"/>
    </location>
</feature>
<feature type="domain" description="Guanylate cyclase" evidence="6">
    <location>
        <begin position="544"/>
        <end position="679"/>
    </location>
</feature>
<evidence type="ECO:0000259" key="6">
    <source>
        <dbReference type="PROSITE" id="PS50125"/>
    </source>
</evidence>
<gene>
    <name evidence="8" type="ORF">QFW96_06150</name>
</gene>
<comment type="caution">
    <text evidence="8">The sequence shown here is derived from an EMBL/GenBank/DDBJ whole genome shotgun (WGS) entry which is preliminary data.</text>
</comment>
<dbReference type="Pfam" id="PF00211">
    <property type="entry name" value="Guanylate_cyc"/>
    <property type="match status" value="1"/>
</dbReference>
<evidence type="ECO:0000256" key="3">
    <source>
        <dbReference type="SAM" id="Coils"/>
    </source>
</evidence>
<dbReference type="SUPFAM" id="SSF55073">
    <property type="entry name" value="Nucleotide cyclase"/>
    <property type="match status" value="1"/>
</dbReference>
<evidence type="ECO:0000256" key="4">
    <source>
        <dbReference type="SAM" id="MobiDB-lite"/>
    </source>
</evidence>
<dbReference type="InterPro" id="IPR029787">
    <property type="entry name" value="Nucleotide_cyclase"/>
</dbReference>
<evidence type="ECO:0000313" key="8">
    <source>
        <dbReference type="EMBL" id="MDI2028181.1"/>
    </source>
</evidence>
<evidence type="ECO:0000256" key="2">
    <source>
        <dbReference type="ARBA" id="ARBA00022989"/>
    </source>
</evidence>
<dbReference type="PANTHER" id="PTHR32089">
    <property type="entry name" value="METHYL-ACCEPTING CHEMOTAXIS PROTEIN MCPB"/>
    <property type="match status" value="1"/>
</dbReference>
<keyword evidence="2 5" id="KW-1133">Transmembrane helix</keyword>
<sequence>MDLGPDSSADKPGANNSDSPKLRKSWVWGRLTIQSRLLVMLLSASIIAVLVAGLVGYESGSNALSKEAYDHIITARDARARQAEALFGDVRESLAATSVAESTRSAMSEFGAAFGQLADAPVSPADRQKIEQYYRQDFVPRVHATSGTNVTAENLLPRSNQQIYLQAHYLSTGDQDEARQPAITDAGDGSAWSAAHRRYGEYFRALQRERGYEDVMLVDPGGNVVYSADGGIQLGANLFGDAFNKTELSEGVRDVFRSNAVNEVKLTDFEQYMPKMDRPAAFGITPIGVGGKLVGAMVIQLSVERINEAMTADENWEGTGLGETGEVYLVGDDERLRSTSRLLVQDPEAYRTAANNHGMPPGIVDEIVAQRDPILAQEVDSDSIRDGLNGGTGIAEEDNYLGDTVLTNYAPLADPDLNWAVVGQMHKSEALAPVRSFTRNIGLVALLLVVLVTVASMMIARAFTRPITRLLAGAERLSSGDLDTRIPVRSRDEFGDLTVAFNTMGDRLRAKQDQLDEINEENDRLLTNVMPEPVAERYRAGEDDITTESDDACVIVAAFTGPDEADWPGEAAERRERLNELVRSVEDAAETAGVELVHVSQLRFIASCGLVVPRVDTAQRTLDFATELLRIIAGFHARYAQRLVVEAGIDTGSLAGGLVGRRTGYDVWGEALDSARRVARASGEPGIYVSSAVRARVRDSFDFAEVVADVDGQPVWRLDEGPRR</sequence>
<keyword evidence="3" id="KW-0175">Coiled coil</keyword>
<dbReference type="Gene3D" id="1.10.8.500">
    <property type="entry name" value="HAMP domain in histidine kinase"/>
    <property type="match status" value="1"/>
</dbReference>
<dbReference type="PROSITE" id="PS50125">
    <property type="entry name" value="GUANYLATE_CYCLASE_2"/>
    <property type="match status" value="1"/>
</dbReference>
<dbReference type="Pfam" id="PF00672">
    <property type="entry name" value="HAMP"/>
    <property type="match status" value="1"/>
</dbReference>
<feature type="region of interest" description="Disordered" evidence="4">
    <location>
        <begin position="1"/>
        <end position="20"/>
    </location>
</feature>
<dbReference type="CDD" id="cd06225">
    <property type="entry name" value="HAMP"/>
    <property type="match status" value="1"/>
</dbReference>
<keyword evidence="1 5" id="KW-0812">Transmembrane</keyword>
<dbReference type="SUPFAM" id="SSF158472">
    <property type="entry name" value="HAMP domain-like"/>
    <property type="match status" value="1"/>
</dbReference>
<reference evidence="8 9" key="1">
    <citation type="submission" date="2023-04" db="EMBL/GenBank/DDBJ databases">
        <title>Draft genome sequence of Saccharopolyspora sp. TS4A08 isolated from sweet potato rhizospheric soil.</title>
        <authorList>
            <person name="Suksaard P."/>
            <person name="Duangmal K."/>
        </authorList>
    </citation>
    <scope>NUCLEOTIDE SEQUENCE [LARGE SCALE GENOMIC DNA]</scope>
    <source>
        <strain evidence="8 9">TS4A08</strain>
    </source>
</reference>
<proteinExistence type="predicted"/>
<organism evidence="8 9">
    <name type="scientific">Saccharopolyspora ipomoeae</name>
    <dbReference type="NCBI Taxonomy" id="3042027"/>
    <lineage>
        <taxon>Bacteria</taxon>
        <taxon>Bacillati</taxon>
        <taxon>Actinomycetota</taxon>
        <taxon>Actinomycetes</taxon>
        <taxon>Pseudonocardiales</taxon>
        <taxon>Pseudonocardiaceae</taxon>
        <taxon>Saccharopolyspora</taxon>
    </lineage>
</organism>
<dbReference type="SMART" id="SM00304">
    <property type="entry name" value="HAMP"/>
    <property type="match status" value="1"/>
</dbReference>
<dbReference type="PROSITE" id="PS50885">
    <property type="entry name" value="HAMP"/>
    <property type="match status" value="1"/>
</dbReference>
<feature type="transmembrane region" description="Helical" evidence="5">
    <location>
        <begin position="37"/>
        <end position="57"/>
    </location>
</feature>
<evidence type="ECO:0000259" key="7">
    <source>
        <dbReference type="PROSITE" id="PS50885"/>
    </source>
</evidence>